<dbReference type="CDD" id="cd08048">
    <property type="entry name" value="HFD_TAF11"/>
    <property type="match status" value="1"/>
</dbReference>
<sequence length="357" mass="37275">MEGQSPHNPSAPPPLPSSGAASAASGAAGAAAGSSTTQKRRRAPSSPFQTLPRPKKHKLPRNLNSITARNLLPDAPTAGTPGPSGNRGGPRTTKGPYKKREKKDSVKDGGAKKTPGATASGSTSAADGAGASLMTGAGGAGGRRGRTGPQAGGRGGAVGVSDNGSTGPGGLSFADDGDDARADIADGEQPGQEPGEGGVGATGAAGGEGGEAKDEDDDDHEEEPEYSDDEWNQEASARGRSKDELKALLDCFSDEQLQRYEVYRRSVLSRSTVKKLVATILNQQVTQTMAFVVAGFSKVFVGEMVERAREVMEDWGEMGAIRPEHLREAQRRYKKEEVQRGKGVRVPTGYKRRMFCR</sequence>
<dbReference type="OrthoDB" id="28335at2759"/>
<evidence type="ECO:0000313" key="9">
    <source>
        <dbReference type="EMBL" id="KAF9580976.1"/>
    </source>
</evidence>
<feature type="compositionally biased region" description="Basic and acidic residues" evidence="7">
    <location>
        <begin position="102"/>
        <end position="111"/>
    </location>
</feature>
<keyword evidence="5" id="KW-0539">Nucleus</keyword>
<keyword evidence="10" id="KW-1185">Reference proteome</keyword>
<evidence type="ECO:0000259" key="8">
    <source>
        <dbReference type="Pfam" id="PF04719"/>
    </source>
</evidence>
<feature type="compositionally biased region" description="Gly residues" evidence="7">
    <location>
        <begin position="194"/>
        <end position="209"/>
    </location>
</feature>
<dbReference type="Gene3D" id="1.10.20.10">
    <property type="entry name" value="Histone, subunit A"/>
    <property type="match status" value="1"/>
</dbReference>
<name>A0A9P6KDK1_9FUNG</name>
<evidence type="ECO:0000256" key="3">
    <source>
        <dbReference type="ARBA" id="ARBA00023015"/>
    </source>
</evidence>
<feature type="domain" description="TAFII28-like protein" evidence="8">
    <location>
        <begin position="248"/>
        <end position="332"/>
    </location>
</feature>
<comment type="subcellular location">
    <subcellularLocation>
        <location evidence="1">Nucleus</location>
    </subcellularLocation>
</comment>
<dbReference type="InterPro" id="IPR006809">
    <property type="entry name" value="TAFII28_dom"/>
</dbReference>
<evidence type="ECO:0000256" key="2">
    <source>
        <dbReference type="ARBA" id="ARBA00009788"/>
    </source>
</evidence>
<dbReference type="Pfam" id="PF04719">
    <property type="entry name" value="TAFII28"/>
    <property type="match status" value="1"/>
</dbReference>
<dbReference type="SUPFAM" id="SSF47113">
    <property type="entry name" value="Histone-fold"/>
    <property type="match status" value="1"/>
</dbReference>
<dbReference type="GO" id="GO:0051123">
    <property type="term" value="P:RNA polymerase II preinitiation complex assembly"/>
    <property type="evidence" value="ECO:0007669"/>
    <property type="project" value="InterPro"/>
</dbReference>
<reference evidence="9" key="1">
    <citation type="journal article" date="2020" name="Fungal Divers.">
        <title>Resolving the Mortierellaceae phylogeny through synthesis of multi-gene phylogenetics and phylogenomics.</title>
        <authorList>
            <person name="Vandepol N."/>
            <person name="Liber J."/>
            <person name="Desiro A."/>
            <person name="Na H."/>
            <person name="Kennedy M."/>
            <person name="Barry K."/>
            <person name="Grigoriev I.V."/>
            <person name="Miller A.N."/>
            <person name="O'Donnell K."/>
            <person name="Stajich J.E."/>
            <person name="Bonito G."/>
        </authorList>
    </citation>
    <scope>NUCLEOTIDE SEQUENCE</scope>
    <source>
        <strain evidence="9">KOD1015</strain>
    </source>
</reference>
<comment type="caution">
    <text evidence="9">The sequence shown here is derived from an EMBL/GenBank/DDBJ whole genome shotgun (WGS) entry which is preliminary data.</text>
</comment>
<dbReference type="InterPro" id="IPR009072">
    <property type="entry name" value="Histone-fold"/>
</dbReference>
<dbReference type="Proteomes" id="UP000780801">
    <property type="component" value="Unassembled WGS sequence"/>
</dbReference>
<dbReference type="PANTHER" id="PTHR13218:SF8">
    <property type="entry name" value="TRANSCRIPTION INITIATION FACTOR TFIID SUBUNIT 11"/>
    <property type="match status" value="1"/>
</dbReference>
<dbReference type="PANTHER" id="PTHR13218">
    <property type="entry name" value="TRANSCRIPTION INITIATION FACTOR TFIID SUBUNIT 11-RELATED"/>
    <property type="match status" value="1"/>
</dbReference>
<comment type="similarity">
    <text evidence="2">Belongs to the TAF11 family.</text>
</comment>
<evidence type="ECO:0000256" key="1">
    <source>
        <dbReference type="ARBA" id="ARBA00004123"/>
    </source>
</evidence>
<accession>A0A9P6KDK1</accession>
<evidence type="ECO:0000256" key="5">
    <source>
        <dbReference type="ARBA" id="ARBA00023242"/>
    </source>
</evidence>
<keyword evidence="4" id="KW-0804">Transcription</keyword>
<dbReference type="EMBL" id="JAABOA010001739">
    <property type="protein sequence ID" value="KAF9580976.1"/>
    <property type="molecule type" value="Genomic_DNA"/>
</dbReference>
<gene>
    <name evidence="9" type="ORF">BGW38_002169</name>
</gene>
<feature type="region of interest" description="Disordered" evidence="7">
    <location>
        <begin position="1"/>
        <end position="240"/>
    </location>
</feature>
<dbReference type="GO" id="GO:0005669">
    <property type="term" value="C:transcription factor TFIID complex"/>
    <property type="evidence" value="ECO:0007669"/>
    <property type="project" value="InterPro"/>
</dbReference>
<evidence type="ECO:0000313" key="10">
    <source>
        <dbReference type="Proteomes" id="UP000780801"/>
    </source>
</evidence>
<proteinExistence type="inferred from homology"/>
<dbReference type="GO" id="GO:0016251">
    <property type="term" value="F:RNA polymerase II general transcription initiation factor activity"/>
    <property type="evidence" value="ECO:0007669"/>
    <property type="project" value="TreeGrafter"/>
</dbReference>
<dbReference type="GO" id="GO:0046982">
    <property type="term" value="F:protein heterodimerization activity"/>
    <property type="evidence" value="ECO:0007669"/>
    <property type="project" value="InterPro"/>
</dbReference>
<evidence type="ECO:0000256" key="4">
    <source>
        <dbReference type="ARBA" id="ARBA00023163"/>
    </source>
</evidence>
<organism evidence="9 10">
    <name type="scientific">Lunasporangiospora selenospora</name>
    <dbReference type="NCBI Taxonomy" id="979761"/>
    <lineage>
        <taxon>Eukaryota</taxon>
        <taxon>Fungi</taxon>
        <taxon>Fungi incertae sedis</taxon>
        <taxon>Mucoromycota</taxon>
        <taxon>Mortierellomycotina</taxon>
        <taxon>Mortierellomycetes</taxon>
        <taxon>Mortierellales</taxon>
        <taxon>Mortierellaceae</taxon>
        <taxon>Lunasporangiospora</taxon>
    </lineage>
</organism>
<feature type="compositionally biased region" description="Low complexity" evidence="7">
    <location>
        <begin position="17"/>
        <end position="35"/>
    </location>
</feature>
<feature type="compositionally biased region" description="Low complexity" evidence="7">
    <location>
        <begin position="116"/>
        <end position="135"/>
    </location>
</feature>
<dbReference type="FunFam" id="1.10.20.10:FF:000061">
    <property type="entry name" value="TFIID subunit"/>
    <property type="match status" value="1"/>
</dbReference>
<evidence type="ECO:0000256" key="7">
    <source>
        <dbReference type="SAM" id="MobiDB-lite"/>
    </source>
</evidence>
<evidence type="ECO:0000256" key="6">
    <source>
        <dbReference type="ARBA" id="ARBA00072882"/>
    </source>
</evidence>
<dbReference type="InterPro" id="IPR045127">
    <property type="entry name" value="TAF11-like"/>
</dbReference>
<protein>
    <recommendedName>
        <fullName evidence="6">Transcription initiation factor TFIID subunit 11</fullName>
    </recommendedName>
</protein>
<keyword evidence="3" id="KW-0805">Transcription regulation</keyword>
<dbReference type="AlphaFoldDB" id="A0A9P6KDK1"/>
<feature type="compositionally biased region" description="Acidic residues" evidence="7">
    <location>
        <begin position="213"/>
        <end position="232"/>
    </location>
</feature>